<reference evidence="3" key="1">
    <citation type="journal article" date="2019" name="Int. J. Syst. Evol. Microbiol.">
        <title>The Global Catalogue of Microorganisms (GCM) 10K type strain sequencing project: providing services to taxonomists for standard genome sequencing and annotation.</title>
        <authorList>
            <consortium name="The Broad Institute Genomics Platform"/>
            <consortium name="The Broad Institute Genome Sequencing Center for Infectious Disease"/>
            <person name="Wu L."/>
            <person name="Ma J."/>
        </authorList>
    </citation>
    <scope>NUCLEOTIDE SEQUENCE [LARGE SCALE GENOMIC DNA]</scope>
    <source>
        <strain evidence="3">JCM 4253</strain>
    </source>
</reference>
<feature type="region of interest" description="Disordered" evidence="1">
    <location>
        <begin position="1"/>
        <end position="27"/>
    </location>
</feature>
<proteinExistence type="predicted"/>
<dbReference type="AlphaFoldDB" id="A0A919C3D1"/>
<sequence length="96" mass="10217">MSGVLRRDHPGQQLPYDLHDDALPQPGAAGEHLAAYRAVNRLVAELPRRSGTRCGSPHAAFPALGQGARTTDGTGAERYLSRTARPRCPAVSASCR</sequence>
<evidence type="ECO:0000313" key="3">
    <source>
        <dbReference type="Proteomes" id="UP000619355"/>
    </source>
</evidence>
<accession>A0A919C3D1</accession>
<organism evidence="2 3">
    <name type="scientific">Streptomyces capoamus</name>
    <dbReference type="NCBI Taxonomy" id="68183"/>
    <lineage>
        <taxon>Bacteria</taxon>
        <taxon>Bacillati</taxon>
        <taxon>Actinomycetota</taxon>
        <taxon>Actinomycetes</taxon>
        <taxon>Kitasatosporales</taxon>
        <taxon>Streptomycetaceae</taxon>
        <taxon>Streptomyces</taxon>
    </lineage>
</organism>
<dbReference type="Proteomes" id="UP000619355">
    <property type="component" value="Unassembled WGS sequence"/>
</dbReference>
<name>A0A919C3D1_9ACTN</name>
<dbReference type="EMBL" id="BNBF01000003">
    <property type="protein sequence ID" value="GHG41068.1"/>
    <property type="molecule type" value="Genomic_DNA"/>
</dbReference>
<feature type="compositionally biased region" description="Basic and acidic residues" evidence="1">
    <location>
        <begin position="1"/>
        <end position="10"/>
    </location>
</feature>
<gene>
    <name evidence="2" type="ORF">GCM10018980_15900</name>
</gene>
<feature type="region of interest" description="Disordered" evidence="1">
    <location>
        <begin position="49"/>
        <end position="74"/>
    </location>
</feature>
<evidence type="ECO:0000256" key="1">
    <source>
        <dbReference type="SAM" id="MobiDB-lite"/>
    </source>
</evidence>
<keyword evidence="3" id="KW-1185">Reference proteome</keyword>
<evidence type="ECO:0000313" key="2">
    <source>
        <dbReference type="EMBL" id="GHG41068.1"/>
    </source>
</evidence>
<comment type="caution">
    <text evidence="2">The sequence shown here is derived from an EMBL/GenBank/DDBJ whole genome shotgun (WGS) entry which is preliminary data.</text>
</comment>
<protein>
    <submittedName>
        <fullName evidence="2">Uncharacterized protein</fullName>
    </submittedName>
</protein>